<feature type="compositionally biased region" description="Basic and acidic residues" evidence="1">
    <location>
        <begin position="304"/>
        <end position="315"/>
    </location>
</feature>
<evidence type="ECO:0000256" key="1">
    <source>
        <dbReference type="SAM" id="MobiDB-lite"/>
    </source>
</evidence>
<accession>A0ABS2L902</accession>
<evidence type="ECO:0000313" key="2">
    <source>
        <dbReference type="EMBL" id="MBM7473361.1"/>
    </source>
</evidence>
<organism evidence="2 3">
    <name type="scientific">Subtercola frigoramans</name>
    <dbReference type="NCBI Taxonomy" id="120298"/>
    <lineage>
        <taxon>Bacteria</taxon>
        <taxon>Bacillati</taxon>
        <taxon>Actinomycetota</taxon>
        <taxon>Actinomycetes</taxon>
        <taxon>Micrococcales</taxon>
        <taxon>Microbacteriaceae</taxon>
        <taxon>Subtercola</taxon>
    </lineage>
</organism>
<dbReference type="EC" id="2.7.7.7" evidence="2"/>
<dbReference type="PANTHER" id="PTHR11669">
    <property type="entry name" value="REPLICATION FACTOR C / DNA POLYMERASE III GAMMA-TAU SUBUNIT"/>
    <property type="match status" value="1"/>
</dbReference>
<dbReference type="InterPro" id="IPR050238">
    <property type="entry name" value="DNA_Rep/Repair_Clamp_Loader"/>
</dbReference>
<dbReference type="Pfam" id="PF13177">
    <property type="entry name" value="DNA_pol3_delta2"/>
    <property type="match status" value="1"/>
</dbReference>
<dbReference type="GO" id="GO:0003887">
    <property type="term" value="F:DNA-directed DNA polymerase activity"/>
    <property type="evidence" value="ECO:0007669"/>
    <property type="project" value="UniProtKB-EC"/>
</dbReference>
<dbReference type="NCBIfam" id="NF005926">
    <property type="entry name" value="PRK07940.1"/>
    <property type="match status" value="1"/>
</dbReference>
<dbReference type="Gene3D" id="3.40.50.300">
    <property type="entry name" value="P-loop containing nucleotide triphosphate hydrolases"/>
    <property type="match status" value="1"/>
</dbReference>
<name>A0ABS2L902_9MICO</name>
<evidence type="ECO:0000313" key="3">
    <source>
        <dbReference type="Proteomes" id="UP000776164"/>
    </source>
</evidence>
<keyword evidence="2" id="KW-0808">Transferase</keyword>
<sequence>MSVWDELTGQSEAIEVFRAAAASAAPASAAPASAAPDIAGPASAGPAATALTTAASATATPVSAGPIGEVPVGANHSASSHGAMTHSWLITGPPGSGRSNLAYAFASALLCRNGGCGVCADCRQVAARTHPDLAVLSTDRVIISIEEVRTLVASSQFSPSVSRYRVMVIEDADRMAERTSNVLLKALEEPPERTVWILCAPSEADLLPTIRSRVRSVRLRIPSTKDVARLLERRDGVDTATAERAAREAQSHIGMAHRLATNHEARARRDETLKVALGIRSVPGAVLAAARLLELAKADAEAITEERDAEERESTLRSLGVEPGQAVPMGLRSQVKTLEEDQKRRATRSLRDGIDRILVDLLSLYRDILLLQLESTLEPINLAIHSEIEAAARDTEPAQTLAIMDSIAVARTRISRNVTPTLSLEAMLITVALPSAPRKAQL</sequence>
<dbReference type="RefSeq" id="WP_205110733.1">
    <property type="nucleotide sequence ID" value="NZ_BAAAHT010000014.1"/>
</dbReference>
<proteinExistence type="predicted"/>
<dbReference type="EMBL" id="JAFBBU010000001">
    <property type="protein sequence ID" value="MBM7473361.1"/>
    <property type="molecule type" value="Genomic_DNA"/>
</dbReference>
<protein>
    <submittedName>
        <fullName evidence="2">DNA polymerase-3 subunit delta</fullName>
        <ecNumber evidence="2">2.7.7.7</ecNumber>
    </submittedName>
</protein>
<dbReference type="Proteomes" id="UP000776164">
    <property type="component" value="Unassembled WGS sequence"/>
</dbReference>
<keyword evidence="3" id="KW-1185">Reference proteome</keyword>
<gene>
    <name evidence="2" type="ORF">JOE66_002995</name>
</gene>
<feature type="region of interest" description="Disordered" evidence="1">
    <location>
        <begin position="304"/>
        <end position="323"/>
    </location>
</feature>
<dbReference type="InterPro" id="IPR027417">
    <property type="entry name" value="P-loop_NTPase"/>
</dbReference>
<keyword evidence="2" id="KW-0548">Nucleotidyltransferase</keyword>
<dbReference type="SUPFAM" id="SSF52540">
    <property type="entry name" value="P-loop containing nucleoside triphosphate hydrolases"/>
    <property type="match status" value="1"/>
</dbReference>
<comment type="caution">
    <text evidence="2">The sequence shown here is derived from an EMBL/GenBank/DDBJ whole genome shotgun (WGS) entry which is preliminary data.</text>
</comment>
<dbReference type="PANTHER" id="PTHR11669:SF8">
    <property type="entry name" value="DNA POLYMERASE III SUBUNIT DELTA"/>
    <property type="match status" value="1"/>
</dbReference>
<reference evidence="2 3" key="1">
    <citation type="submission" date="2021-01" db="EMBL/GenBank/DDBJ databases">
        <title>Sequencing the genomes of 1000 actinobacteria strains.</title>
        <authorList>
            <person name="Klenk H.-P."/>
        </authorList>
    </citation>
    <scope>NUCLEOTIDE SEQUENCE [LARGE SCALE GENOMIC DNA]</scope>
    <source>
        <strain evidence="2 3">DSM 13057</strain>
    </source>
</reference>